<dbReference type="PRINTS" id="PR00080">
    <property type="entry name" value="SDRFAMILY"/>
</dbReference>
<dbReference type="GO" id="GO:0016616">
    <property type="term" value="F:oxidoreductase activity, acting on the CH-OH group of donors, NAD or NADP as acceptor"/>
    <property type="evidence" value="ECO:0007669"/>
    <property type="project" value="TreeGrafter"/>
</dbReference>
<dbReference type="InterPro" id="IPR022442">
    <property type="entry name" value="SO_2930-like_dom"/>
</dbReference>
<evidence type="ECO:0000256" key="1">
    <source>
        <dbReference type="ARBA" id="ARBA00006484"/>
    </source>
</evidence>
<accession>A0A812QDY4</accession>
<dbReference type="InterPro" id="IPR006626">
    <property type="entry name" value="PbH1"/>
</dbReference>
<keyword evidence="3" id="KW-0812">Transmembrane</keyword>
<dbReference type="CDD" id="cd05233">
    <property type="entry name" value="SDR_c"/>
    <property type="match status" value="1"/>
</dbReference>
<dbReference type="Pfam" id="PF00106">
    <property type="entry name" value="adh_short"/>
    <property type="match status" value="1"/>
</dbReference>
<feature type="transmembrane region" description="Helical" evidence="3">
    <location>
        <begin position="669"/>
        <end position="689"/>
    </location>
</feature>
<dbReference type="PANTHER" id="PTHR42760">
    <property type="entry name" value="SHORT-CHAIN DEHYDROGENASES/REDUCTASES FAMILY MEMBER"/>
    <property type="match status" value="1"/>
</dbReference>
<dbReference type="EMBL" id="CAJNJA010015696">
    <property type="protein sequence ID" value="CAE7366294.1"/>
    <property type="molecule type" value="Genomic_DNA"/>
</dbReference>
<dbReference type="InterPro" id="IPR012334">
    <property type="entry name" value="Pectin_lyas_fold"/>
</dbReference>
<feature type="transmembrane region" description="Helical" evidence="3">
    <location>
        <begin position="640"/>
        <end position="657"/>
    </location>
</feature>
<dbReference type="InterPro" id="IPR020904">
    <property type="entry name" value="Sc_DH/Rdtase_CS"/>
</dbReference>
<dbReference type="SUPFAM" id="SSF51735">
    <property type="entry name" value="NAD(P)-binding Rossmann-fold domains"/>
    <property type="match status" value="1"/>
</dbReference>
<keyword evidence="7" id="KW-1185">Reference proteome</keyword>
<dbReference type="NCBIfam" id="TIGR03805">
    <property type="entry name" value="beta_helix_1"/>
    <property type="match status" value="1"/>
</dbReference>
<feature type="transmembrane region" description="Helical" evidence="3">
    <location>
        <begin position="701"/>
        <end position="729"/>
    </location>
</feature>
<evidence type="ECO:0000313" key="6">
    <source>
        <dbReference type="EMBL" id="CAE7366294.1"/>
    </source>
</evidence>
<dbReference type="PANTHER" id="PTHR42760:SF133">
    <property type="entry name" value="3-OXOACYL-[ACYL-CARRIER-PROTEIN] REDUCTASE"/>
    <property type="match status" value="1"/>
</dbReference>
<feature type="domain" description="PpiC" evidence="4">
    <location>
        <begin position="349"/>
        <end position="469"/>
    </location>
</feature>
<dbReference type="Proteomes" id="UP000601435">
    <property type="component" value="Unassembled WGS sequence"/>
</dbReference>
<dbReference type="PROSITE" id="PS00061">
    <property type="entry name" value="ADH_SHORT"/>
    <property type="match status" value="1"/>
</dbReference>
<dbReference type="SUPFAM" id="SSF51126">
    <property type="entry name" value="Pectin lyase-like"/>
    <property type="match status" value="1"/>
</dbReference>
<dbReference type="InterPro" id="IPR011050">
    <property type="entry name" value="Pectin_lyase_fold/virulence"/>
</dbReference>
<dbReference type="GO" id="GO:0003755">
    <property type="term" value="F:peptidyl-prolyl cis-trans isomerase activity"/>
    <property type="evidence" value="ECO:0007669"/>
    <property type="project" value="InterPro"/>
</dbReference>
<comment type="caution">
    <text evidence="6">The sequence shown here is derived from an EMBL/GenBank/DDBJ whole genome shotgun (WGS) entry which is preliminary data.</text>
</comment>
<feature type="domain" description="Right handed beta helix" evidence="5">
    <location>
        <begin position="844"/>
        <end position="970"/>
    </location>
</feature>
<dbReference type="InterPro" id="IPR032809">
    <property type="entry name" value="Put_HupE_UreJ"/>
</dbReference>
<evidence type="ECO:0000256" key="2">
    <source>
        <dbReference type="ARBA" id="ARBA00023002"/>
    </source>
</evidence>
<organism evidence="6 7">
    <name type="scientific">Symbiodinium necroappetens</name>
    <dbReference type="NCBI Taxonomy" id="1628268"/>
    <lineage>
        <taxon>Eukaryota</taxon>
        <taxon>Sar</taxon>
        <taxon>Alveolata</taxon>
        <taxon>Dinophyceae</taxon>
        <taxon>Suessiales</taxon>
        <taxon>Symbiodiniaceae</taxon>
        <taxon>Symbiodinium</taxon>
    </lineage>
</organism>
<dbReference type="InterPro" id="IPR022441">
    <property type="entry name" value="Para_beta_helix_rpt-2"/>
</dbReference>
<dbReference type="InterPro" id="IPR002347">
    <property type="entry name" value="SDR_fam"/>
</dbReference>
<keyword evidence="3" id="KW-1133">Transmembrane helix</keyword>
<feature type="transmembrane region" description="Helical" evidence="3">
    <location>
        <begin position="741"/>
        <end position="765"/>
    </location>
</feature>
<dbReference type="OrthoDB" id="47007at2759"/>
<name>A0A812QDY4_9DINO</name>
<dbReference type="NCBIfam" id="TIGR03804">
    <property type="entry name" value="para_beta_helix"/>
    <property type="match status" value="1"/>
</dbReference>
<keyword evidence="3" id="KW-0472">Membrane</keyword>
<feature type="transmembrane region" description="Helical" evidence="3">
    <location>
        <begin position="580"/>
        <end position="604"/>
    </location>
</feature>
<feature type="transmembrane region" description="Helical" evidence="3">
    <location>
        <begin position="611"/>
        <end position="634"/>
    </location>
</feature>
<dbReference type="SMART" id="SM00710">
    <property type="entry name" value="PbH1"/>
    <property type="match status" value="7"/>
</dbReference>
<evidence type="ECO:0000259" key="5">
    <source>
        <dbReference type="Pfam" id="PF13229"/>
    </source>
</evidence>
<dbReference type="FunFam" id="3.40.50.720:FF:000084">
    <property type="entry name" value="Short-chain dehydrogenase reductase"/>
    <property type="match status" value="1"/>
</dbReference>
<dbReference type="Pfam" id="PF13229">
    <property type="entry name" value="Beta_helix"/>
    <property type="match status" value="1"/>
</dbReference>
<dbReference type="PRINTS" id="PR00081">
    <property type="entry name" value="GDHRDH"/>
</dbReference>
<dbReference type="InterPro" id="IPR039448">
    <property type="entry name" value="Beta_helix"/>
</dbReference>
<dbReference type="Pfam" id="PF13145">
    <property type="entry name" value="Rotamase_2"/>
    <property type="match status" value="1"/>
</dbReference>
<evidence type="ECO:0000313" key="7">
    <source>
        <dbReference type="Proteomes" id="UP000601435"/>
    </source>
</evidence>
<dbReference type="InterPro" id="IPR022269">
    <property type="entry name" value="SO_2930-like_C"/>
</dbReference>
<evidence type="ECO:0000259" key="4">
    <source>
        <dbReference type="Pfam" id="PF13145"/>
    </source>
</evidence>
<sequence length="1470" mass="159626">MNGGARGIGAGIVATLSDAGARIMVADIGIQNSSANEWNYALAGEDEIDQLRKRHPQIGTCHVDVTDPESCVAAVQTTVDQFGQLDVLINNAGIVDSGPIETFKVDVWDKIFAVNSKGIFLMAQAALPHLRKTENPCIVNTASIAGKQGYPNMAAYCGSKFAAIGITQSLAAELAPQNIRVNAICPGMVGTAMWLEHLLPSNATSDSQKEAEFTESMAQTIPLGRPQTPEDMGDAVLYLINAVNVSGVALSVAAIYALSLWALGEDEAYQIVVGKQDLQRLNDQWSMQMRRPPSEQELAGLVEQFIKEEIYYREAMRLGLDANDTIVRRRMVQKLTFLTEDIATSATFSDADLQNFYNDHLDNYRLAERFSFKHRYFSVDRRADARADAAEALQNPAIGGDPFMLQREYALRSEREVGDLFGRDFAATLATLTPDEAWQGPVQSAYGWHLVLLINRAPATVQAFADVRERVLNDAQQAARDTANTRYYEDLRSQYIISTLCRVVETASGTERVTPAAYIQRWQTDCDLTRDAIHIDGLSMTLTDVMVRYDSADGSTANYVLRPESPTLNIATDIPSTLSYLWIGVEHLLFGLDHVLFVIGLVLFIRAPWPLLKTVTAFTVAHSITLALSVLGWVRLEQGPIEAIIALSILFLARELVQPPEQRSRLTMANPWIMAFVFGLLHGLGFAGALSDVGLPDDDLWLALLLFNVGLEMGQLMIIVIVMTCIWFARRFTALPMVIRGGAWGMGIFMPLKYIFAIGLIGLLINGCSEQQAAAPEAAPQAPADFTNAFRQALETAQPGDVIEVPAGTYTFKRSLVLNTDNVTIRGAGMDQSILSFKGQIAGAEGLSVSASNFVIEDLAIEDTVGDALKVNEGNNITIRRVRTEWTNGPDVNNGAYGIYPVQTTNVLVEGNVAIAASDAGIYVGQSQNVVVRNNRAEYNVAGIEIENTIGADVYNNVATNNTGGILVFNMPQIPQRGHSTRVYKNEVHNNNTANFAAPGTAVSGVPAGSGVIINSNDKVEIFDNNITNNNTANIVISSYFSANYAGQRDLAENFDPYPEDIFIYGNLFEGGGQAPGSSYLTEVKDAVYGSDGEFPDIIWDGIISPTLAEGQAVICVQNGDAELLNIDAANEFANPNVNMGNHDCTVDKLSAANALVPAEDTHIYDLNTPLFTDYALKLRTLYVPPTRTAQFEPFDAFVLPVGSIISKTFFYQHNGDGALILDAGWDGNPASLQMDKTLLLETRLLVKQSNGWDALPYIWRGDDAYLSITGDLQTLSTSKGEVLNYLVPSRNQCAGCHATDHTAGDIQPIGIKARHLNRVDPIHGINQLTAWQARGNLEGMPSLDAVFANADMNSQQADLDHRARSYLDINCGHCHNASGAADTSGLLLDYADHDLKTMGQCKPPIAAGRGSGGHLYSIVPGAADASILTYRMNTTDPGTMMPELGRTLVHAEGHALIAQWIDAMDGVCL</sequence>
<keyword evidence="2" id="KW-0560">Oxidoreductase</keyword>
<dbReference type="Gene3D" id="3.40.50.720">
    <property type="entry name" value="NAD(P)-binding Rossmann-like Domain"/>
    <property type="match status" value="1"/>
</dbReference>
<dbReference type="Gene3D" id="2.160.20.10">
    <property type="entry name" value="Single-stranded right-handed beta-helix, Pectin lyase-like"/>
    <property type="match status" value="1"/>
</dbReference>
<reference evidence="6" key="1">
    <citation type="submission" date="2021-02" db="EMBL/GenBank/DDBJ databases">
        <authorList>
            <person name="Dougan E. K."/>
            <person name="Rhodes N."/>
            <person name="Thang M."/>
            <person name="Chan C."/>
        </authorList>
    </citation>
    <scope>NUCLEOTIDE SEQUENCE</scope>
</reference>
<comment type="similarity">
    <text evidence="1">Belongs to the short-chain dehydrogenases/reductases (SDR) family.</text>
</comment>
<proteinExistence type="inferred from homology"/>
<evidence type="ECO:0000256" key="3">
    <source>
        <dbReference type="SAM" id="Phobius"/>
    </source>
</evidence>
<dbReference type="NCBIfam" id="TIGR03806">
    <property type="entry name" value="chp_HNE_0200"/>
    <property type="match status" value="1"/>
</dbReference>
<gene>
    <name evidence="6" type="primary">bacC</name>
    <name evidence="6" type="ORF">SNEC2469_LOCUS9741</name>
</gene>
<dbReference type="Pfam" id="PF13795">
    <property type="entry name" value="HupE_UreJ_2"/>
    <property type="match status" value="1"/>
</dbReference>
<dbReference type="InterPro" id="IPR000297">
    <property type="entry name" value="PPIase_PpiC"/>
</dbReference>
<dbReference type="InterPro" id="IPR036291">
    <property type="entry name" value="NAD(P)-bd_dom_sf"/>
</dbReference>
<protein>
    <submittedName>
        <fullName evidence="6">BacC protein</fullName>
    </submittedName>
</protein>